<dbReference type="EMBL" id="JACIJR010000001">
    <property type="protein sequence ID" value="MBB5727967.1"/>
    <property type="molecule type" value="Genomic_DNA"/>
</dbReference>
<dbReference type="Pfam" id="PF13372">
    <property type="entry name" value="Alginate_exp"/>
    <property type="match status" value="1"/>
</dbReference>
<comment type="caution">
    <text evidence="4">The sequence shown here is derived from an EMBL/GenBank/DDBJ whole genome shotgun (WGS) entry which is preliminary data.</text>
</comment>
<protein>
    <recommendedName>
        <fullName evidence="3">Alginate export domain-containing protein</fullName>
    </recommendedName>
</protein>
<name>A0A7W9F031_9SPHN</name>
<organism evidence="4 5">
    <name type="scientific">Sphingomonas prati</name>
    <dbReference type="NCBI Taxonomy" id="1843237"/>
    <lineage>
        <taxon>Bacteria</taxon>
        <taxon>Pseudomonadati</taxon>
        <taxon>Pseudomonadota</taxon>
        <taxon>Alphaproteobacteria</taxon>
        <taxon>Sphingomonadales</taxon>
        <taxon>Sphingomonadaceae</taxon>
        <taxon>Sphingomonas</taxon>
    </lineage>
</organism>
<dbReference type="InterPro" id="IPR025388">
    <property type="entry name" value="Alginate_export_dom"/>
</dbReference>
<evidence type="ECO:0000259" key="3">
    <source>
        <dbReference type="Pfam" id="PF13372"/>
    </source>
</evidence>
<dbReference type="Proteomes" id="UP000546701">
    <property type="component" value="Unassembled WGS sequence"/>
</dbReference>
<evidence type="ECO:0000256" key="2">
    <source>
        <dbReference type="SAM" id="SignalP"/>
    </source>
</evidence>
<evidence type="ECO:0000256" key="1">
    <source>
        <dbReference type="SAM" id="MobiDB-lite"/>
    </source>
</evidence>
<accession>A0A7W9F031</accession>
<dbReference type="OrthoDB" id="311329at2"/>
<keyword evidence="5" id="KW-1185">Reference proteome</keyword>
<proteinExistence type="predicted"/>
<reference evidence="4 5" key="1">
    <citation type="submission" date="2020-08" db="EMBL/GenBank/DDBJ databases">
        <title>Genomic Encyclopedia of Type Strains, Phase IV (KMG-IV): sequencing the most valuable type-strain genomes for metagenomic binning, comparative biology and taxonomic classification.</title>
        <authorList>
            <person name="Goeker M."/>
        </authorList>
    </citation>
    <scope>NUCLEOTIDE SEQUENCE [LARGE SCALE GENOMIC DNA]</scope>
    <source>
        <strain evidence="4 5">DSM 103336</strain>
    </source>
</reference>
<feature type="domain" description="Alginate export" evidence="3">
    <location>
        <begin position="97"/>
        <end position="486"/>
    </location>
</feature>
<keyword evidence="2" id="KW-0732">Signal</keyword>
<sequence>MIRPLSRTALLALVPAMTIAAPAMAQDERRPIQAPKAPATPIADSYPAGAAGDGATTNGYNLSRWAEDWRGNKDPKKRNDIFDELKYVEIANDGDVYATFSGELRLRLNLTTNPNLAKGEAQRQDINRIVGGVDLHLGPNFRVYGELAHGGIDGQNLGTPATNLRNDLAVQQLFAEASGDIGGGIEGGVRVGRQEFTDGSNLLTSARDNNTLRFVLNGVRAFARGKRLRADVFDFTYTAYGSQGLGDDPRDKDRRFSGGVVGYAVPTDLFGKSKLYVDPFVYRLRSRAQVWGTTTAREERMFAGVRAWGDVGPVTIDWTVNHQFGNYDGRDIDAWQAFVAQTYKLGTSATAPRIGVHMDYGSGGGSFGTGKLKTASGLFGNNIYFSYGLFLTPTNFMGVAPNFTFNPVKSVRVTTEYQFAWRPSETDAVYRASGAAFARTQNVAGHEIGQVARLQAVWTITPRLALTGRLEHLNAGNAFTRAGYHDSMFGAGWISFRF</sequence>
<evidence type="ECO:0000313" key="4">
    <source>
        <dbReference type="EMBL" id="MBB5727967.1"/>
    </source>
</evidence>
<dbReference type="AlphaFoldDB" id="A0A7W9F031"/>
<feature type="chain" id="PRO_5031497835" description="Alginate export domain-containing protein" evidence="2">
    <location>
        <begin position="26"/>
        <end position="498"/>
    </location>
</feature>
<feature type="signal peptide" evidence="2">
    <location>
        <begin position="1"/>
        <end position="25"/>
    </location>
</feature>
<evidence type="ECO:0000313" key="5">
    <source>
        <dbReference type="Proteomes" id="UP000546701"/>
    </source>
</evidence>
<feature type="region of interest" description="Disordered" evidence="1">
    <location>
        <begin position="26"/>
        <end position="50"/>
    </location>
</feature>
<dbReference type="RefSeq" id="WP_157175049.1">
    <property type="nucleotide sequence ID" value="NZ_BMJP01000001.1"/>
</dbReference>
<gene>
    <name evidence="4" type="ORF">FHS99_000423</name>
</gene>